<reference evidence="7 8" key="1">
    <citation type="submission" date="2021-03" db="EMBL/GenBank/DDBJ databases">
        <title>Sequencing the genomes of 1000 actinobacteria strains.</title>
        <authorList>
            <person name="Klenk H.-P."/>
        </authorList>
    </citation>
    <scope>NUCLEOTIDE SEQUENCE [LARGE SCALE GENOMIC DNA]</scope>
    <source>
        <strain evidence="7 8">DSM 18824</strain>
    </source>
</reference>
<dbReference type="PANTHER" id="PTHR45633">
    <property type="entry name" value="60 KDA HEAT SHOCK PROTEIN, MITOCHONDRIAL"/>
    <property type="match status" value="1"/>
</dbReference>
<gene>
    <name evidence="7" type="ORF">JOF29_003493</name>
</gene>
<dbReference type="InterPro" id="IPR027413">
    <property type="entry name" value="GROEL-like_equatorial_sf"/>
</dbReference>
<keyword evidence="4" id="KW-0143">Chaperone</keyword>
<dbReference type="SUPFAM" id="SSF48592">
    <property type="entry name" value="GroEL equatorial domain-like"/>
    <property type="match status" value="1"/>
</dbReference>
<evidence type="ECO:0000313" key="7">
    <source>
        <dbReference type="EMBL" id="MBP2352410.1"/>
    </source>
</evidence>
<dbReference type="InterPro" id="IPR002423">
    <property type="entry name" value="Cpn60/GroEL/TCP-1"/>
</dbReference>
<accession>A0ABS4ULB0</accession>
<dbReference type="EMBL" id="JAGINT010000001">
    <property type="protein sequence ID" value="MBP2352410.1"/>
    <property type="molecule type" value="Genomic_DNA"/>
</dbReference>
<keyword evidence="8" id="KW-1185">Reference proteome</keyword>
<dbReference type="InterPro" id="IPR018370">
    <property type="entry name" value="Chaperonin_Cpn60_CS"/>
</dbReference>
<sequence>MLRVEDSLAATRAAVEEGVVAGGGTALVQAQDAVSRVELTGDDAIGREVVRRALPEPLRWIAINAGYDGDDVVKKVSDLPLGHGFNALTGQYDDMFDQGVLDPLKVTRAALESAASIAALLITTETAVVEEVLGNPGAIMAPGFGDLAEGMVRPSNIY</sequence>
<keyword evidence="5" id="KW-0413">Isomerase</keyword>
<evidence type="ECO:0000256" key="3">
    <source>
        <dbReference type="ARBA" id="ARBA00006607"/>
    </source>
</evidence>
<evidence type="ECO:0000256" key="1">
    <source>
        <dbReference type="ARBA" id="ARBA00004191"/>
    </source>
</evidence>
<evidence type="ECO:0000256" key="2">
    <source>
        <dbReference type="ARBA" id="ARBA00004241"/>
    </source>
</evidence>
<dbReference type="Pfam" id="PF00118">
    <property type="entry name" value="Cpn60_TCP1"/>
    <property type="match status" value="1"/>
</dbReference>
<dbReference type="PROSITE" id="PS00296">
    <property type="entry name" value="CHAPERONINS_CPN60"/>
    <property type="match status" value="1"/>
</dbReference>
<organism evidence="7 8">
    <name type="scientific">Kribbella aluminosa</name>
    <dbReference type="NCBI Taxonomy" id="416017"/>
    <lineage>
        <taxon>Bacteria</taxon>
        <taxon>Bacillati</taxon>
        <taxon>Actinomycetota</taxon>
        <taxon>Actinomycetes</taxon>
        <taxon>Propionibacteriales</taxon>
        <taxon>Kribbellaceae</taxon>
        <taxon>Kribbella</taxon>
    </lineage>
</organism>
<dbReference type="Gene3D" id="1.10.560.10">
    <property type="entry name" value="GroEL-like equatorial domain"/>
    <property type="match status" value="1"/>
</dbReference>
<comment type="subcellular location">
    <subcellularLocation>
        <location evidence="2">Cell surface</location>
    </subcellularLocation>
    <subcellularLocation>
        <location evidence="6">Secreted</location>
        <location evidence="6">Capsule</location>
    </subcellularLocation>
    <subcellularLocation>
        <location evidence="1">Secreted</location>
        <location evidence="1">Cell wall</location>
    </subcellularLocation>
</comment>
<evidence type="ECO:0000256" key="5">
    <source>
        <dbReference type="ARBA" id="ARBA00023235"/>
    </source>
</evidence>
<protein>
    <submittedName>
        <fullName evidence="7">Chaperonin GroEL (HSP60 family)</fullName>
    </submittedName>
</protein>
<evidence type="ECO:0000256" key="6">
    <source>
        <dbReference type="ARBA" id="ARBA00025702"/>
    </source>
</evidence>
<dbReference type="Proteomes" id="UP000755585">
    <property type="component" value="Unassembled WGS sequence"/>
</dbReference>
<proteinExistence type="inferred from homology"/>
<dbReference type="InterPro" id="IPR001844">
    <property type="entry name" value="Cpn60/GroEL"/>
</dbReference>
<evidence type="ECO:0000256" key="4">
    <source>
        <dbReference type="ARBA" id="ARBA00023186"/>
    </source>
</evidence>
<comment type="similarity">
    <text evidence="3">Belongs to the chaperonin (HSP60) family.</text>
</comment>
<name>A0ABS4ULB0_9ACTN</name>
<evidence type="ECO:0000313" key="8">
    <source>
        <dbReference type="Proteomes" id="UP000755585"/>
    </source>
</evidence>
<comment type="caution">
    <text evidence="7">The sequence shown here is derived from an EMBL/GenBank/DDBJ whole genome shotgun (WGS) entry which is preliminary data.</text>
</comment>